<reference evidence="2 3" key="1">
    <citation type="submission" date="2019-02" db="EMBL/GenBank/DDBJ databases">
        <title>Deep-cultivation of Planctomycetes and their phenomic and genomic characterization uncovers novel biology.</title>
        <authorList>
            <person name="Wiegand S."/>
            <person name="Jogler M."/>
            <person name="Boedeker C."/>
            <person name="Pinto D."/>
            <person name="Vollmers J."/>
            <person name="Rivas-Marin E."/>
            <person name="Kohn T."/>
            <person name="Peeters S.H."/>
            <person name="Heuer A."/>
            <person name="Rast P."/>
            <person name="Oberbeckmann S."/>
            <person name="Bunk B."/>
            <person name="Jeske O."/>
            <person name="Meyerdierks A."/>
            <person name="Storesund J.E."/>
            <person name="Kallscheuer N."/>
            <person name="Luecker S."/>
            <person name="Lage O.M."/>
            <person name="Pohl T."/>
            <person name="Merkel B.J."/>
            <person name="Hornburger P."/>
            <person name="Mueller R.-W."/>
            <person name="Bruemmer F."/>
            <person name="Labrenz M."/>
            <person name="Spormann A.M."/>
            <person name="Op den Camp H."/>
            <person name="Overmann J."/>
            <person name="Amann R."/>
            <person name="Jetten M.S.M."/>
            <person name="Mascher T."/>
            <person name="Medema M.H."/>
            <person name="Devos D.P."/>
            <person name="Kaster A.-K."/>
            <person name="Ovreas L."/>
            <person name="Rohde M."/>
            <person name="Galperin M.Y."/>
            <person name="Jogler C."/>
        </authorList>
    </citation>
    <scope>NUCLEOTIDE SEQUENCE [LARGE SCALE GENOMIC DNA]</scope>
    <source>
        <strain evidence="2 3">V6</strain>
    </source>
</reference>
<organism evidence="2 3">
    <name type="scientific">Gimesia chilikensis</name>
    <dbReference type="NCBI Taxonomy" id="2605989"/>
    <lineage>
        <taxon>Bacteria</taxon>
        <taxon>Pseudomonadati</taxon>
        <taxon>Planctomycetota</taxon>
        <taxon>Planctomycetia</taxon>
        <taxon>Planctomycetales</taxon>
        <taxon>Planctomycetaceae</taxon>
        <taxon>Gimesia</taxon>
    </lineage>
</organism>
<sequence>MAKLKTQANDASVDKFLADIKDEQKRTDCQTVLELMKSLTGEPAVMWGKTKVGFGCFHYRGKTSEGDWFHVGFSPRKQDLVLYLHCELEKQTSLLEKLGKHQIGKSCLYIKKFEDVHVPTLKKLIKKAYQSPSIAGATIDQP</sequence>
<dbReference type="Pfam" id="PF08818">
    <property type="entry name" value="DUF1801"/>
    <property type="match status" value="1"/>
</dbReference>
<protein>
    <recommendedName>
        <fullName evidence="1">YdhG-like domain-containing protein</fullName>
    </recommendedName>
</protein>
<accession>A0A517WFL2</accession>
<dbReference type="SUPFAM" id="SSF159888">
    <property type="entry name" value="YdhG-like"/>
    <property type="match status" value="1"/>
</dbReference>
<feature type="domain" description="YdhG-like" evidence="1">
    <location>
        <begin position="25"/>
        <end position="128"/>
    </location>
</feature>
<dbReference type="RefSeq" id="WP_145041837.1">
    <property type="nucleotide sequence ID" value="NZ_CP036347.1"/>
</dbReference>
<dbReference type="EMBL" id="CP036347">
    <property type="protein sequence ID" value="QDU04031.1"/>
    <property type="molecule type" value="Genomic_DNA"/>
</dbReference>
<dbReference type="AlphaFoldDB" id="A0A517WFL2"/>
<gene>
    <name evidence="2" type="ORF">V6x_37560</name>
</gene>
<evidence type="ECO:0000259" key="1">
    <source>
        <dbReference type="Pfam" id="PF08818"/>
    </source>
</evidence>
<name>A0A517WFL2_9PLAN</name>
<dbReference type="Proteomes" id="UP000320722">
    <property type="component" value="Chromosome"/>
</dbReference>
<evidence type="ECO:0000313" key="2">
    <source>
        <dbReference type="EMBL" id="QDU04031.1"/>
    </source>
</evidence>
<dbReference type="InterPro" id="IPR014922">
    <property type="entry name" value="YdhG-like"/>
</dbReference>
<evidence type="ECO:0000313" key="3">
    <source>
        <dbReference type="Proteomes" id="UP000320722"/>
    </source>
</evidence>
<proteinExistence type="predicted"/>